<sequence>MPKTGLEHDNLYQKYERDATGWKVLRNGFVHESDKIEKAVKLVGKDGLLRYDQSKIRVTLFGLGRIGTVWIERILRNPRLQLVYCVEPCVERANYFEYMYNLKDVKMIHPNSQDEVFSDPDVDAVIIGTPTSSHEYLVLKSINSGKAVMCEKPLADKLESVDKIFKLAIQRNLPFLTAMNRRFDPSFRSIRKRVKKGEIGKVHIIKTTHRDHPGHPASYLKGSAGIFLDSAIHDIDLVCWVIGEYPVTVIASGSAFDEEIGAMGDYDTVVIVLKFPSGAMGTIDVTRSSAYGYDERLEVFGSLGMLTGPSVRPTYVTLDSESGSTTVPYHYNHISRFAESYTNELEHFVDCIKGLKEVEVKPMEVMAATKIAQACKESARTGRPFELTWKESWSYSRNNEE</sequence>
<protein>
    <recommendedName>
        <fullName evidence="7">Gfo/Idh/MocA-like oxidoreductase N-terminal domain-containing protein</fullName>
    </recommendedName>
</protein>
<name>T1K7V6_TETUR</name>
<dbReference type="InterPro" id="IPR000683">
    <property type="entry name" value="Gfo/Idh/MocA-like_OxRdtase_N"/>
</dbReference>
<dbReference type="GO" id="GO:0005737">
    <property type="term" value="C:cytoplasm"/>
    <property type="evidence" value="ECO:0007669"/>
    <property type="project" value="TreeGrafter"/>
</dbReference>
<dbReference type="Gene3D" id="3.40.50.720">
    <property type="entry name" value="NAD(P)-binding Rossmann-like Domain"/>
    <property type="match status" value="1"/>
</dbReference>
<dbReference type="Gene3D" id="3.30.360.10">
    <property type="entry name" value="Dihydrodipicolinate Reductase, domain 2"/>
    <property type="match status" value="1"/>
</dbReference>
<dbReference type="KEGG" id="tut:107361463"/>
<dbReference type="GO" id="GO:0016491">
    <property type="term" value="F:oxidoreductase activity"/>
    <property type="evidence" value="ECO:0007669"/>
    <property type="project" value="UniProtKB-KW"/>
</dbReference>
<evidence type="ECO:0000256" key="2">
    <source>
        <dbReference type="ARBA" id="ARBA00023002"/>
    </source>
</evidence>
<accession>T1K7V6</accession>
<evidence type="ECO:0000259" key="3">
    <source>
        <dbReference type="Pfam" id="PF01408"/>
    </source>
</evidence>
<evidence type="ECO:0000259" key="4">
    <source>
        <dbReference type="Pfam" id="PF22725"/>
    </source>
</evidence>
<dbReference type="Pfam" id="PF01408">
    <property type="entry name" value="GFO_IDH_MocA"/>
    <property type="match status" value="1"/>
</dbReference>
<dbReference type="PANTHER" id="PTHR42840">
    <property type="entry name" value="NAD(P)-BINDING ROSSMANN-FOLD SUPERFAMILY PROTEIN-RELATED"/>
    <property type="match status" value="1"/>
</dbReference>
<dbReference type="OMA" id="RKPVMCE"/>
<keyword evidence="6" id="KW-1185">Reference proteome</keyword>
<proteinExistence type="inferred from homology"/>
<dbReference type="eggNOG" id="KOG2741">
    <property type="taxonomic scope" value="Eukaryota"/>
</dbReference>
<dbReference type="AlphaFoldDB" id="T1K7V6"/>
<evidence type="ECO:0000313" key="5">
    <source>
        <dbReference type="EnsemblMetazoa" id="tetur06g05700.1"/>
    </source>
</evidence>
<feature type="domain" description="GFO/IDH/MocA-like oxidoreductase" evidence="4">
    <location>
        <begin position="187"/>
        <end position="306"/>
    </location>
</feature>
<dbReference type="GO" id="GO:0006740">
    <property type="term" value="P:NADPH regeneration"/>
    <property type="evidence" value="ECO:0007669"/>
    <property type="project" value="TreeGrafter"/>
</dbReference>
<dbReference type="PANTHER" id="PTHR42840:SF3">
    <property type="entry name" value="BINDING ROSSMANN FOLD OXIDOREDUCTASE, PUTATIVE (AFU_ORTHOLOGUE AFUA_2G10240)-RELATED"/>
    <property type="match status" value="1"/>
</dbReference>
<keyword evidence="2" id="KW-0560">Oxidoreductase</keyword>
<reference evidence="6" key="1">
    <citation type="submission" date="2011-08" db="EMBL/GenBank/DDBJ databases">
        <authorList>
            <person name="Rombauts S."/>
        </authorList>
    </citation>
    <scope>NUCLEOTIDE SEQUENCE</scope>
    <source>
        <strain evidence="6">London</strain>
    </source>
</reference>
<evidence type="ECO:0008006" key="7">
    <source>
        <dbReference type="Google" id="ProtNLM"/>
    </source>
</evidence>
<evidence type="ECO:0000313" key="6">
    <source>
        <dbReference type="Proteomes" id="UP000015104"/>
    </source>
</evidence>
<gene>
    <name evidence="5" type="primary">107361463</name>
</gene>
<dbReference type="SUPFAM" id="SSF55347">
    <property type="entry name" value="Glyceraldehyde-3-phosphate dehydrogenase-like, C-terminal domain"/>
    <property type="match status" value="1"/>
</dbReference>
<comment type="similarity">
    <text evidence="1">Belongs to the Gfo/Idh/MocA family.</text>
</comment>
<dbReference type="Pfam" id="PF22725">
    <property type="entry name" value="GFO_IDH_MocA_C3"/>
    <property type="match status" value="1"/>
</dbReference>
<organism evidence="5 6">
    <name type="scientific">Tetranychus urticae</name>
    <name type="common">Two-spotted spider mite</name>
    <dbReference type="NCBI Taxonomy" id="32264"/>
    <lineage>
        <taxon>Eukaryota</taxon>
        <taxon>Metazoa</taxon>
        <taxon>Ecdysozoa</taxon>
        <taxon>Arthropoda</taxon>
        <taxon>Chelicerata</taxon>
        <taxon>Arachnida</taxon>
        <taxon>Acari</taxon>
        <taxon>Acariformes</taxon>
        <taxon>Trombidiformes</taxon>
        <taxon>Prostigmata</taxon>
        <taxon>Eleutherengona</taxon>
        <taxon>Raphignathae</taxon>
        <taxon>Tetranychoidea</taxon>
        <taxon>Tetranychidae</taxon>
        <taxon>Tetranychus</taxon>
    </lineage>
</organism>
<dbReference type="EMBL" id="CAEY01001813">
    <property type="status" value="NOT_ANNOTATED_CDS"/>
    <property type="molecule type" value="Genomic_DNA"/>
</dbReference>
<evidence type="ECO:0000256" key="1">
    <source>
        <dbReference type="ARBA" id="ARBA00010928"/>
    </source>
</evidence>
<dbReference type="InterPro" id="IPR055170">
    <property type="entry name" value="GFO_IDH_MocA-like_dom"/>
</dbReference>
<dbReference type="GO" id="GO:0000166">
    <property type="term" value="F:nucleotide binding"/>
    <property type="evidence" value="ECO:0007669"/>
    <property type="project" value="InterPro"/>
</dbReference>
<dbReference type="STRING" id="32264.T1K7V6"/>
<dbReference type="InterPro" id="IPR036291">
    <property type="entry name" value="NAD(P)-bd_dom_sf"/>
</dbReference>
<reference evidence="5" key="2">
    <citation type="submission" date="2015-06" db="UniProtKB">
        <authorList>
            <consortium name="EnsemblMetazoa"/>
        </authorList>
    </citation>
    <scope>IDENTIFICATION</scope>
</reference>
<feature type="domain" description="Gfo/Idh/MocA-like oxidoreductase N-terminal" evidence="3">
    <location>
        <begin position="56"/>
        <end position="173"/>
    </location>
</feature>
<dbReference type="OrthoDB" id="6489744at2759"/>
<dbReference type="EnsemblMetazoa" id="tetur06g05700.1">
    <property type="protein sequence ID" value="tetur06g05700.1"/>
    <property type="gene ID" value="tetur06g05700"/>
</dbReference>
<dbReference type="Proteomes" id="UP000015104">
    <property type="component" value="Unassembled WGS sequence"/>
</dbReference>
<dbReference type="SUPFAM" id="SSF51735">
    <property type="entry name" value="NAD(P)-binding Rossmann-fold domains"/>
    <property type="match status" value="1"/>
</dbReference>
<dbReference type="HOGENOM" id="CLU_023194_0_3_1"/>